<evidence type="ECO:0000256" key="1">
    <source>
        <dbReference type="SAM" id="MobiDB-lite"/>
    </source>
</evidence>
<dbReference type="Proteomes" id="UP000298358">
    <property type="component" value="Unassembled WGS sequence"/>
</dbReference>
<sequence length="200" mass="21260">MTETDELDALLAGADPTSRADGDVRAELERMSETPRRGRLRRFPPRAAVATVAAVLVLGGGTAAAAATGALGWQPWAEDPDAAWTYTVPSGATCELRVGNLTGAEPEVAAAVREFYATHDVLTDEAIAAVIEERRAGQHSITVGAEEVDVAWDDPRIYDADDEYTAAVHRVASEAMWEHLEAEGIALGPDGSYEGESHCE</sequence>
<reference evidence="3 4" key="1">
    <citation type="submission" date="2019-03" db="EMBL/GenBank/DDBJ databases">
        <title>Diversity of the mouse oral microbiome.</title>
        <authorList>
            <person name="Joseph S."/>
            <person name="Aduse-Opoku J."/>
            <person name="Curtis M."/>
            <person name="Wade W."/>
            <person name="Hashim A."/>
        </authorList>
    </citation>
    <scope>NUCLEOTIDE SEQUENCE [LARGE SCALE GENOMIC DNA]</scope>
    <source>
        <strain evidence="3 4">P1012</strain>
    </source>
</reference>
<proteinExistence type="predicted"/>
<gene>
    <name evidence="3" type="ORF">E4U02_07945</name>
</gene>
<name>A0A4Y9FUU5_9MICO</name>
<keyword evidence="2" id="KW-0812">Transmembrane</keyword>
<organism evidence="3 4">
    <name type="scientific">Microbacterium paludicola</name>
    <dbReference type="NCBI Taxonomy" id="300019"/>
    <lineage>
        <taxon>Bacteria</taxon>
        <taxon>Bacillati</taxon>
        <taxon>Actinomycetota</taxon>
        <taxon>Actinomycetes</taxon>
        <taxon>Micrococcales</taxon>
        <taxon>Microbacteriaceae</taxon>
        <taxon>Microbacterium</taxon>
    </lineage>
</organism>
<keyword evidence="2" id="KW-1133">Transmembrane helix</keyword>
<dbReference type="EMBL" id="SPQB01000015">
    <property type="protein sequence ID" value="TFU33003.1"/>
    <property type="molecule type" value="Genomic_DNA"/>
</dbReference>
<dbReference type="AlphaFoldDB" id="A0A4Y9FUU5"/>
<comment type="caution">
    <text evidence="3">The sequence shown here is derived from an EMBL/GenBank/DDBJ whole genome shotgun (WGS) entry which is preliminary data.</text>
</comment>
<evidence type="ECO:0000313" key="3">
    <source>
        <dbReference type="EMBL" id="TFU33003.1"/>
    </source>
</evidence>
<keyword evidence="2" id="KW-0472">Membrane</keyword>
<dbReference type="OrthoDB" id="5144581at2"/>
<feature type="transmembrane region" description="Helical" evidence="2">
    <location>
        <begin position="47"/>
        <end position="73"/>
    </location>
</feature>
<feature type="region of interest" description="Disordered" evidence="1">
    <location>
        <begin position="1"/>
        <end position="22"/>
    </location>
</feature>
<evidence type="ECO:0000256" key="2">
    <source>
        <dbReference type="SAM" id="Phobius"/>
    </source>
</evidence>
<dbReference type="RefSeq" id="WP_135114310.1">
    <property type="nucleotide sequence ID" value="NZ_JADGLL010000015.1"/>
</dbReference>
<accession>A0A4Y9FUU5</accession>
<protein>
    <submittedName>
        <fullName evidence="3">Uncharacterized protein</fullName>
    </submittedName>
</protein>
<keyword evidence="4" id="KW-1185">Reference proteome</keyword>
<evidence type="ECO:0000313" key="4">
    <source>
        <dbReference type="Proteomes" id="UP000298358"/>
    </source>
</evidence>